<dbReference type="GO" id="GO:0045505">
    <property type="term" value="F:dynein intermediate chain binding"/>
    <property type="evidence" value="ECO:0007669"/>
    <property type="project" value="InterPro"/>
</dbReference>
<dbReference type="Pfam" id="PF08385">
    <property type="entry name" value="DHC_N1"/>
    <property type="match status" value="2"/>
</dbReference>
<sequence>MELDEKLKWLEVRLSSSLRPHNEELKNLFQNDENRDQLKQTPVTSTICKQYVNWLGHVSRLPHNICLTGVMVDARQKKEERPAQNELAPDLPMRLAFHEFINNEDVRRLFIYVRPPRQIVASLHPPHDLKTKSVFFVKNNFGVKLTKDNMDDEILFLDCMVDPLDELDQLTRDVYLPLLCTNDGTTSVFGLHPDKLMDVLHRLMAYVTTTQGHSKGDVTLPLPSIEVLAEAASNTNRRGSVLHVLETTVIGWIKQIRGILKQDPIVIAVLQGILKQDPIVIAVLQGILKQDPIVIAVLQGILKQDPIVIAVLQGILKQDPIVIAVLQGILKQDPIVIAVLQGILNQDPIVIAVLQGILKQDPIVIAVLQGILKQDPIVIAVLQGILKQDPIVIAVLQGILKQDPIVIAVLQGILKQDPIVIAVFQGILKQDPIVIAVFQGILKQDPIVIAVLQGILKQDPIVIAVLQGILKQDPIVIAVLQGILKQDPIVIAVLQGILKQDPIGILKQDPIVIAVLQGILKQDPIVIAVLQGILKQDPIGILKQDPIVIAVLQGILKQDPIGILKQDPIVIAVLQGILKQDPIVIAVFQGILKQDPIGILKQDPIADLAVQAGRYPGPLDEINFWTSHLEKLHSVNSQLSSAIAVDILNNLQHADSTYAYSFQNVRKDITKAMLDTQENLMYLSTTTKMSTSIILLRLISNEVVHRAEAMVGADVLREPLESYSKLKDALRVCAAFRGKYLDYRVQADVTNKKNRQDHAEKMITRPHGSFTLFHTKMYGPLAYKPSYGLDASATMEDEEQLREEELWKDSPWPPRNAPAFELLNSFMERCNDVLELVQTTSHFRLLANAAEIGGAGSRSLDALVREIHVKYSDTMSNFFSQVTNVLAIDGTQAFEKAFFEFRTIVKDLEAKLADVLRQSFRQCPTIGAQLRLLEVFEGISSRELVQLHLKDKDDILVTSFTKEVIQVRSLFQSGQKKPPLHKNMPPVVSNLMWVYALKQRIQVGEAFCIYGKET</sequence>
<evidence type="ECO:0000259" key="1">
    <source>
        <dbReference type="Pfam" id="PF08385"/>
    </source>
</evidence>
<dbReference type="EMBL" id="JAODUO010000068">
    <property type="protein sequence ID" value="KAK2190789.1"/>
    <property type="molecule type" value="Genomic_DNA"/>
</dbReference>
<dbReference type="InterPro" id="IPR026983">
    <property type="entry name" value="DHC"/>
</dbReference>
<dbReference type="PANTHER" id="PTHR46532:SF11">
    <property type="entry name" value="DYNEIN AXONEMAL HEAVY CHAIN 12"/>
    <property type="match status" value="1"/>
</dbReference>
<dbReference type="GO" id="GO:0005858">
    <property type="term" value="C:axonemal dynein complex"/>
    <property type="evidence" value="ECO:0007669"/>
    <property type="project" value="TreeGrafter"/>
</dbReference>
<comment type="caution">
    <text evidence="2">The sequence shown here is derived from an EMBL/GenBank/DDBJ whole genome shotgun (WGS) entry which is preliminary data.</text>
</comment>
<keyword evidence="3" id="KW-1185">Reference proteome</keyword>
<gene>
    <name evidence="2" type="ORF">NP493_68g02000</name>
</gene>
<name>A0AAD9P9U6_RIDPI</name>
<feature type="domain" description="Dynein heavy chain tail" evidence="1">
    <location>
        <begin position="799"/>
        <end position="1002"/>
    </location>
</feature>
<dbReference type="Proteomes" id="UP001209878">
    <property type="component" value="Unassembled WGS sequence"/>
</dbReference>
<accession>A0AAD9P9U6</accession>
<reference evidence="2" key="1">
    <citation type="journal article" date="2023" name="Mol. Biol. Evol.">
        <title>Third-Generation Sequencing Reveals the Adaptive Role of the Epigenome in Three Deep-Sea Polychaetes.</title>
        <authorList>
            <person name="Perez M."/>
            <person name="Aroh O."/>
            <person name="Sun Y."/>
            <person name="Lan Y."/>
            <person name="Juniper S.K."/>
            <person name="Young C.R."/>
            <person name="Angers B."/>
            <person name="Qian P.Y."/>
        </authorList>
    </citation>
    <scope>NUCLEOTIDE SEQUENCE</scope>
    <source>
        <strain evidence="2">R07B-5</strain>
    </source>
</reference>
<organism evidence="2 3">
    <name type="scientific">Ridgeia piscesae</name>
    <name type="common">Tubeworm</name>
    <dbReference type="NCBI Taxonomy" id="27915"/>
    <lineage>
        <taxon>Eukaryota</taxon>
        <taxon>Metazoa</taxon>
        <taxon>Spiralia</taxon>
        <taxon>Lophotrochozoa</taxon>
        <taxon>Annelida</taxon>
        <taxon>Polychaeta</taxon>
        <taxon>Sedentaria</taxon>
        <taxon>Canalipalpata</taxon>
        <taxon>Sabellida</taxon>
        <taxon>Siboglinidae</taxon>
        <taxon>Ridgeia</taxon>
    </lineage>
</organism>
<evidence type="ECO:0000313" key="2">
    <source>
        <dbReference type="EMBL" id="KAK2190789.1"/>
    </source>
</evidence>
<dbReference type="AlphaFoldDB" id="A0AAD9P9U6"/>
<dbReference type="GO" id="GO:0007018">
    <property type="term" value="P:microtubule-based movement"/>
    <property type="evidence" value="ECO:0007669"/>
    <property type="project" value="InterPro"/>
</dbReference>
<proteinExistence type="predicted"/>
<dbReference type="InterPro" id="IPR013594">
    <property type="entry name" value="Dynein_heavy_tail"/>
</dbReference>
<protein>
    <recommendedName>
        <fullName evidence="1">Dynein heavy chain tail domain-containing protein</fullName>
    </recommendedName>
</protein>
<feature type="domain" description="Dynein heavy chain tail" evidence="1">
    <location>
        <begin position="612"/>
        <end position="688"/>
    </location>
</feature>
<evidence type="ECO:0000313" key="3">
    <source>
        <dbReference type="Proteomes" id="UP001209878"/>
    </source>
</evidence>
<dbReference type="GO" id="GO:0051959">
    <property type="term" value="F:dynein light intermediate chain binding"/>
    <property type="evidence" value="ECO:0007669"/>
    <property type="project" value="InterPro"/>
</dbReference>
<dbReference type="PANTHER" id="PTHR46532">
    <property type="entry name" value="MALE FERTILITY FACTOR KL5"/>
    <property type="match status" value="1"/>
</dbReference>